<accession>A0ABZ0V9R2</accession>
<dbReference type="RefSeq" id="WP_322409438.1">
    <property type="nucleotide sequence ID" value="NZ_CP139779.1"/>
</dbReference>
<keyword evidence="3" id="KW-0804">Transcription</keyword>
<dbReference type="Pfam" id="PF12833">
    <property type="entry name" value="HTH_18"/>
    <property type="match status" value="1"/>
</dbReference>
<keyword evidence="1" id="KW-0805">Transcription regulation</keyword>
<evidence type="ECO:0000256" key="2">
    <source>
        <dbReference type="ARBA" id="ARBA00023125"/>
    </source>
</evidence>
<dbReference type="PANTHER" id="PTHR46796">
    <property type="entry name" value="HTH-TYPE TRANSCRIPTIONAL ACTIVATOR RHAS-RELATED"/>
    <property type="match status" value="1"/>
</dbReference>
<dbReference type="Pfam" id="PF12852">
    <property type="entry name" value="Cupin_6"/>
    <property type="match status" value="1"/>
</dbReference>
<evidence type="ECO:0000259" key="4">
    <source>
        <dbReference type="PROSITE" id="PS01124"/>
    </source>
</evidence>
<organism evidence="5 6">
    <name type="scientific">Microbacterium invictum</name>
    <dbReference type="NCBI Taxonomy" id="515415"/>
    <lineage>
        <taxon>Bacteria</taxon>
        <taxon>Bacillati</taxon>
        <taxon>Actinomycetota</taxon>
        <taxon>Actinomycetes</taxon>
        <taxon>Micrococcales</taxon>
        <taxon>Microbacteriaceae</taxon>
        <taxon>Microbacterium</taxon>
    </lineage>
</organism>
<dbReference type="InterPro" id="IPR032783">
    <property type="entry name" value="AraC_lig"/>
</dbReference>
<dbReference type="PROSITE" id="PS01124">
    <property type="entry name" value="HTH_ARAC_FAMILY_2"/>
    <property type="match status" value="1"/>
</dbReference>
<dbReference type="PROSITE" id="PS00041">
    <property type="entry name" value="HTH_ARAC_FAMILY_1"/>
    <property type="match status" value="1"/>
</dbReference>
<dbReference type="EMBL" id="CP139779">
    <property type="protein sequence ID" value="WQB69320.1"/>
    <property type="molecule type" value="Genomic_DNA"/>
</dbReference>
<dbReference type="InterPro" id="IPR009057">
    <property type="entry name" value="Homeodomain-like_sf"/>
</dbReference>
<keyword evidence="6" id="KW-1185">Reference proteome</keyword>
<feature type="domain" description="HTH araC/xylS-type" evidence="4">
    <location>
        <begin position="218"/>
        <end position="315"/>
    </location>
</feature>
<dbReference type="SUPFAM" id="SSF46689">
    <property type="entry name" value="Homeodomain-like"/>
    <property type="match status" value="1"/>
</dbReference>
<dbReference type="PANTHER" id="PTHR46796:SF7">
    <property type="entry name" value="ARAC FAMILY TRANSCRIPTIONAL REGULATOR"/>
    <property type="match status" value="1"/>
</dbReference>
<name>A0ABZ0V9R2_9MICO</name>
<keyword evidence="2" id="KW-0238">DNA-binding</keyword>
<evidence type="ECO:0000313" key="5">
    <source>
        <dbReference type="EMBL" id="WQB69320.1"/>
    </source>
</evidence>
<proteinExistence type="predicted"/>
<reference evidence="5 6" key="1">
    <citation type="submission" date="2023-06" db="EMBL/GenBank/DDBJ databases">
        <title>Rock-solubilizing bacteria, Microbacterium invictum, promotes re-establishment of vegetation in rocky wasteland by accelerating rock bio-weathering and reshaping soil bacterial community.</title>
        <authorList>
            <person name="Liu C."/>
        </authorList>
    </citation>
    <scope>NUCLEOTIDE SEQUENCE [LARGE SCALE GENOMIC DNA]</scope>
    <source>
        <strain evidence="5 6">X-18</strain>
    </source>
</reference>
<protein>
    <submittedName>
        <fullName evidence="5">AraC family transcriptional regulator</fullName>
    </submittedName>
</protein>
<dbReference type="Proteomes" id="UP001324533">
    <property type="component" value="Chromosome"/>
</dbReference>
<dbReference type="InterPro" id="IPR050204">
    <property type="entry name" value="AraC_XylS_family_regulators"/>
</dbReference>
<sequence>MATAMTMPWETTDELTAALFHVRMRGAFYCWTESSGGGAVEMPRIDHTLSFHIVDTGTAYLEVDGADPVRLDPGTLALVPRGLGHRISARPGGALLGRADQLPQTMIGDSFSVLRIGPAGVDPDLRLLCGVVAFDSPAVEGMLEVLPPIVTVDSLEYPVARALLPLLRDEMDTPRPGGSAVATRLADLLVVETVRAWIAREEATTSGWLAAARDPQLGRVIAAVQRAPGLAWSLGSLAAAARMSRTSFAVRFTAVVGVAPMTFVGQWRMRVGRGMLLRGDTVGAVASALGYGSEAAFSRAFQRITGETPGSVRRSARGGAGAL</sequence>
<dbReference type="Gene3D" id="1.10.10.60">
    <property type="entry name" value="Homeodomain-like"/>
    <property type="match status" value="1"/>
</dbReference>
<dbReference type="InterPro" id="IPR018060">
    <property type="entry name" value="HTH_AraC"/>
</dbReference>
<evidence type="ECO:0000313" key="6">
    <source>
        <dbReference type="Proteomes" id="UP001324533"/>
    </source>
</evidence>
<evidence type="ECO:0000256" key="3">
    <source>
        <dbReference type="ARBA" id="ARBA00023163"/>
    </source>
</evidence>
<gene>
    <name evidence="5" type="ORF">T9R20_11465</name>
</gene>
<dbReference type="InterPro" id="IPR018062">
    <property type="entry name" value="HTH_AraC-typ_CS"/>
</dbReference>
<evidence type="ECO:0000256" key="1">
    <source>
        <dbReference type="ARBA" id="ARBA00023015"/>
    </source>
</evidence>
<dbReference type="SMART" id="SM00342">
    <property type="entry name" value="HTH_ARAC"/>
    <property type="match status" value="1"/>
</dbReference>